<dbReference type="EMBL" id="BARU01043018">
    <property type="protein sequence ID" value="GAH77342.1"/>
    <property type="molecule type" value="Genomic_DNA"/>
</dbReference>
<protein>
    <submittedName>
        <fullName evidence="1">Uncharacterized protein</fullName>
    </submittedName>
</protein>
<gene>
    <name evidence="1" type="ORF">S03H2_65969</name>
</gene>
<name>X1I6K4_9ZZZZ</name>
<organism evidence="1">
    <name type="scientific">marine sediment metagenome</name>
    <dbReference type="NCBI Taxonomy" id="412755"/>
    <lineage>
        <taxon>unclassified sequences</taxon>
        <taxon>metagenomes</taxon>
        <taxon>ecological metagenomes</taxon>
    </lineage>
</organism>
<comment type="caution">
    <text evidence="1">The sequence shown here is derived from an EMBL/GenBank/DDBJ whole genome shotgun (WGS) entry which is preliminary data.</text>
</comment>
<sequence length="197" mass="22552">TRKTVGEDRIAICPKFGCESITRVKPLKFGFLGFGKYPKCKKHHIPLVYVDERIGDFVNAALACLFDRAGLPPNDLLKIINTKFPKDLKTFVQGWIYCITVGRGARIVSHYMDSISNAYLKQLTKKQIKNLKKESQSNINRISQAIKNGMNEITNQYTRLLKHLRTHSEVLIEPDQLKPLSNDLKKVLLAWQKITLK</sequence>
<proteinExistence type="predicted"/>
<accession>X1I6K4</accession>
<feature type="non-terminal residue" evidence="1">
    <location>
        <position position="197"/>
    </location>
</feature>
<evidence type="ECO:0000313" key="1">
    <source>
        <dbReference type="EMBL" id="GAH77342.1"/>
    </source>
</evidence>
<feature type="non-terminal residue" evidence="1">
    <location>
        <position position="1"/>
    </location>
</feature>
<dbReference type="AlphaFoldDB" id="X1I6K4"/>
<reference evidence="1" key="1">
    <citation type="journal article" date="2014" name="Front. Microbiol.">
        <title>High frequency of phylogenetically diverse reductive dehalogenase-homologous genes in deep subseafloor sedimentary metagenomes.</title>
        <authorList>
            <person name="Kawai M."/>
            <person name="Futagami T."/>
            <person name="Toyoda A."/>
            <person name="Takaki Y."/>
            <person name="Nishi S."/>
            <person name="Hori S."/>
            <person name="Arai W."/>
            <person name="Tsubouchi T."/>
            <person name="Morono Y."/>
            <person name="Uchiyama I."/>
            <person name="Ito T."/>
            <person name="Fujiyama A."/>
            <person name="Inagaki F."/>
            <person name="Takami H."/>
        </authorList>
    </citation>
    <scope>NUCLEOTIDE SEQUENCE</scope>
    <source>
        <strain evidence="1">Expedition CK06-06</strain>
    </source>
</reference>